<dbReference type="AlphaFoldDB" id="A0A1D9G8Z6"/>
<dbReference type="InterPro" id="IPR014030">
    <property type="entry name" value="Ketoacyl_synth_N"/>
</dbReference>
<dbReference type="EMBL" id="CP017708">
    <property type="protein sequence ID" value="AOY84088.2"/>
    <property type="molecule type" value="Genomic_DNA"/>
</dbReference>
<gene>
    <name evidence="2" type="ORF">BJP36_33340</name>
</gene>
<dbReference type="Pfam" id="PF00109">
    <property type="entry name" value="ketoacyl-synt"/>
    <property type="match status" value="1"/>
</dbReference>
<sequence>MIGMVCYYPGANNLQQLWENILTCRRQFRRTPDVRLPLSEYPDSTIPDQTYGNRMAVIDGFEFDWANRRILVSQE</sequence>
<proteinExistence type="predicted"/>
<evidence type="ECO:0000313" key="3">
    <source>
        <dbReference type="Proteomes" id="UP000176944"/>
    </source>
</evidence>
<name>A0A1D9G8Z6_MOOP1</name>
<evidence type="ECO:0000313" key="2">
    <source>
        <dbReference type="EMBL" id="AOY84088.2"/>
    </source>
</evidence>
<dbReference type="InterPro" id="IPR016039">
    <property type="entry name" value="Thiolase-like"/>
</dbReference>
<dbReference type="SUPFAM" id="SSF53901">
    <property type="entry name" value="Thiolase-like"/>
    <property type="match status" value="1"/>
</dbReference>
<dbReference type="Gene3D" id="3.40.47.10">
    <property type="match status" value="1"/>
</dbReference>
<dbReference type="Proteomes" id="UP000176944">
    <property type="component" value="Chromosome"/>
</dbReference>
<protein>
    <submittedName>
        <fullName evidence="2">Beta-ketoacyl synthase N-terminal-like domain-containing protein</fullName>
    </submittedName>
</protein>
<reference evidence="3" key="1">
    <citation type="submission" date="2016-10" db="EMBL/GenBank/DDBJ databases">
        <title>Comparative genomics uncovers the prolific and rare metabolic potential of the cyanobacterial genus Moorea.</title>
        <authorList>
            <person name="Leao T."/>
            <person name="Castelao G."/>
            <person name="Korobeynikov A."/>
            <person name="Monroe E.A."/>
            <person name="Podell S."/>
            <person name="Glukhov E."/>
            <person name="Allen E."/>
            <person name="Gerwick W.H."/>
            <person name="Gerwick L."/>
        </authorList>
    </citation>
    <scope>NUCLEOTIDE SEQUENCE [LARGE SCALE GENOMIC DNA]</scope>
    <source>
        <strain evidence="3">JHB</strain>
    </source>
</reference>
<evidence type="ECO:0000259" key="1">
    <source>
        <dbReference type="Pfam" id="PF00109"/>
    </source>
</evidence>
<feature type="domain" description="Beta-ketoacyl synthase-like N-terminal" evidence="1">
    <location>
        <begin position="2"/>
        <end position="64"/>
    </location>
</feature>
<dbReference type="GO" id="GO:0016746">
    <property type="term" value="F:acyltransferase activity"/>
    <property type="evidence" value="ECO:0007669"/>
    <property type="project" value="InterPro"/>
</dbReference>
<accession>A0A1D9G8Z6</accession>
<organism evidence="2 3">
    <name type="scientific">Moorena producens (strain JHB)</name>
    <dbReference type="NCBI Taxonomy" id="1454205"/>
    <lineage>
        <taxon>Bacteria</taxon>
        <taxon>Bacillati</taxon>
        <taxon>Cyanobacteriota</taxon>
        <taxon>Cyanophyceae</taxon>
        <taxon>Coleofasciculales</taxon>
        <taxon>Coleofasciculaceae</taxon>
        <taxon>Moorena</taxon>
    </lineage>
</organism>